<evidence type="ECO:0000259" key="2">
    <source>
        <dbReference type="Pfam" id="PF13372"/>
    </source>
</evidence>
<reference evidence="3 4" key="1">
    <citation type="submission" date="2016-10" db="EMBL/GenBank/DDBJ databases">
        <authorList>
            <person name="de Groot N.N."/>
        </authorList>
    </citation>
    <scope>NUCLEOTIDE SEQUENCE [LARGE SCALE GENOMIC DNA]</scope>
    <source>
        <strain evidence="4">DSM 938 / 37b4</strain>
    </source>
</reference>
<protein>
    <submittedName>
        <fullName evidence="3">Alginate export</fullName>
    </submittedName>
</protein>
<dbReference type="Proteomes" id="UP000183812">
    <property type="component" value="Unassembled WGS sequence"/>
</dbReference>
<accession>A0A1G7SJZ5</accession>
<dbReference type="InterPro" id="IPR025388">
    <property type="entry name" value="Alginate_export_dom"/>
</dbReference>
<name>A0A1G7SJZ5_RHOCA</name>
<dbReference type="Gene3D" id="2.40.160.100">
    <property type="match status" value="1"/>
</dbReference>
<proteinExistence type="predicted"/>
<feature type="signal peptide" evidence="1">
    <location>
        <begin position="1"/>
        <end position="38"/>
    </location>
</feature>
<dbReference type="InterPro" id="IPR053728">
    <property type="entry name" value="Alginate_Permeability_Chnl"/>
</dbReference>
<dbReference type="Pfam" id="PF13372">
    <property type="entry name" value="Alginate_exp"/>
    <property type="match status" value="1"/>
</dbReference>
<keyword evidence="1" id="KW-0732">Signal</keyword>
<feature type="chain" id="PRO_5010328691" evidence="1">
    <location>
        <begin position="39"/>
        <end position="487"/>
    </location>
</feature>
<feature type="domain" description="Alginate export" evidence="2">
    <location>
        <begin position="305"/>
        <end position="465"/>
    </location>
</feature>
<gene>
    <name evidence="3" type="ORF">SAMN04244550_03627</name>
</gene>
<dbReference type="EMBL" id="FNAY01000042">
    <property type="protein sequence ID" value="SDG23194.1"/>
    <property type="molecule type" value="Genomic_DNA"/>
</dbReference>
<sequence length="487" mass="51688">MTGPLVIAGRWSMRRFCLPGAVALLVSALPSAVQPALAQETTLFARDGFTLRWHLQGGLNAVSESNLFWDLAATTAPASGFDPDTDWLESYLKPGLSFEARLDGGAVLYGGASAVLSHTFGTDAFAAQDSGATTLEEAYLALRGGESEGISYDLSLGPREVSFGTGMLVANGATNGFERGALKFGPRKAWEMAALGKLSHGPVTGSAFYLDPNELPGQDGRNALAGLDLRFDDPKGGYIGATYVDVIRSGSPYPVAAPGGIGAPSILAGGREATRTLNIYAKTNPFGTGLANWVFTGDLALQRNDRIDMEAWAGRVTIGYSFADRPWSPMLTLGYQTFSGDDPDTATLERFDPLYYQGSPSAWATGSKSASTFINSNVNALSLALQLSPSPRESLTLRYAHIRANELKSPIQFGQGTRLDLDFEVVAGVTTADLADDLFLEYSRVINRNTFLTAGVSASFPGAGIDRVIGRDASPWTGGFVNVVINY</sequence>
<evidence type="ECO:0000313" key="3">
    <source>
        <dbReference type="EMBL" id="SDG23194.1"/>
    </source>
</evidence>
<organism evidence="3 4">
    <name type="scientific">Rhodobacter capsulatus</name>
    <name type="common">Rhodopseudomonas capsulata</name>
    <dbReference type="NCBI Taxonomy" id="1061"/>
    <lineage>
        <taxon>Bacteria</taxon>
        <taxon>Pseudomonadati</taxon>
        <taxon>Pseudomonadota</taxon>
        <taxon>Alphaproteobacteria</taxon>
        <taxon>Rhodobacterales</taxon>
        <taxon>Rhodobacter group</taxon>
        <taxon>Rhodobacter</taxon>
    </lineage>
</organism>
<dbReference type="AlphaFoldDB" id="A0A1G7SJZ5"/>
<evidence type="ECO:0000256" key="1">
    <source>
        <dbReference type="SAM" id="SignalP"/>
    </source>
</evidence>
<evidence type="ECO:0000313" key="4">
    <source>
        <dbReference type="Proteomes" id="UP000183812"/>
    </source>
</evidence>